<sequence length="87" mass="9810">MCGKDALTCRLCRCILSLAPIQLQHSCRHRHSFYIHPRARTLNLYYGIILKEPSSALGLHLSKRPSTSISETLSLLVISQTTYPSIQ</sequence>
<dbReference type="EMBL" id="ML119674">
    <property type="protein sequence ID" value="RPA82133.1"/>
    <property type="molecule type" value="Genomic_DNA"/>
</dbReference>
<gene>
    <name evidence="1" type="ORF">BJ508DRAFT_414383</name>
</gene>
<dbReference type="AlphaFoldDB" id="A0A3N4I7S4"/>
<evidence type="ECO:0000313" key="1">
    <source>
        <dbReference type="EMBL" id="RPA82133.1"/>
    </source>
</evidence>
<name>A0A3N4I7S4_ASCIM</name>
<protein>
    <submittedName>
        <fullName evidence="1">Uncharacterized protein</fullName>
    </submittedName>
</protein>
<reference evidence="1 2" key="1">
    <citation type="journal article" date="2018" name="Nat. Ecol. Evol.">
        <title>Pezizomycetes genomes reveal the molecular basis of ectomycorrhizal truffle lifestyle.</title>
        <authorList>
            <person name="Murat C."/>
            <person name="Payen T."/>
            <person name="Noel B."/>
            <person name="Kuo A."/>
            <person name="Morin E."/>
            <person name="Chen J."/>
            <person name="Kohler A."/>
            <person name="Krizsan K."/>
            <person name="Balestrini R."/>
            <person name="Da Silva C."/>
            <person name="Montanini B."/>
            <person name="Hainaut M."/>
            <person name="Levati E."/>
            <person name="Barry K.W."/>
            <person name="Belfiori B."/>
            <person name="Cichocki N."/>
            <person name="Clum A."/>
            <person name="Dockter R.B."/>
            <person name="Fauchery L."/>
            <person name="Guy J."/>
            <person name="Iotti M."/>
            <person name="Le Tacon F."/>
            <person name="Lindquist E.A."/>
            <person name="Lipzen A."/>
            <person name="Malagnac F."/>
            <person name="Mello A."/>
            <person name="Molinier V."/>
            <person name="Miyauchi S."/>
            <person name="Poulain J."/>
            <person name="Riccioni C."/>
            <person name="Rubini A."/>
            <person name="Sitrit Y."/>
            <person name="Splivallo R."/>
            <person name="Traeger S."/>
            <person name="Wang M."/>
            <person name="Zifcakova L."/>
            <person name="Wipf D."/>
            <person name="Zambonelli A."/>
            <person name="Paolocci F."/>
            <person name="Nowrousian M."/>
            <person name="Ottonello S."/>
            <person name="Baldrian P."/>
            <person name="Spatafora J.W."/>
            <person name="Henrissat B."/>
            <person name="Nagy L.G."/>
            <person name="Aury J.M."/>
            <person name="Wincker P."/>
            <person name="Grigoriev I.V."/>
            <person name="Bonfante P."/>
            <person name="Martin F.M."/>
        </authorList>
    </citation>
    <scope>NUCLEOTIDE SEQUENCE [LARGE SCALE GENOMIC DNA]</scope>
    <source>
        <strain evidence="1 2">RN42</strain>
    </source>
</reference>
<accession>A0A3N4I7S4</accession>
<proteinExistence type="predicted"/>
<organism evidence="1 2">
    <name type="scientific">Ascobolus immersus RN42</name>
    <dbReference type="NCBI Taxonomy" id="1160509"/>
    <lineage>
        <taxon>Eukaryota</taxon>
        <taxon>Fungi</taxon>
        <taxon>Dikarya</taxon>
        <taxon>Ascomycota</taxon>
        <taxon>Pezizomycotina</taxon>
        <taxon>Pezizomycetes</taxon>
        <taxon>Pezizales</taxon>
        <taxon>Ascobolaceae</taxon>
        <taxon>Ascobolus</taxon>
    </lineage>
</organism>
<dbReference type="Proteomes" id="UP000275078">
    <property type="component" value="Unassembled WGS sequence"/>
</dbReference>
<keyword evidence="2" id="KW-1185">Reference proteome</keyword>
<evidence type="ECO:0000313" key="2">
    <source>
        <dbReference type="Proteomes" id="UP000275078"/>
    </source>
</evidence>